<sequence length="302" mass="32730">MTPQERAAKIRAATLAAVEHRNHLVREAEAEVLEVYKQAAEAIVQHIEAAGDGDGRLSLSNLQAVLTAVHTQIKEMASKRDTLLFDRIAQAAQLGTSPFKPHINSDAVFAVNHSAVAFVRGFTAADGLQLSDRLWRMNRGAVENLSDHIQHAVIHGESGFEAMMRSMGKGEGVPHDVAQAYNAAKTGAIGRSVRELMTGAPDPRNGKGVVYQAQRVFNTEIMRAHGEAYMSSAFDTDGVAGVKFNLSPNHPKKDICDTHASADLYNLGAGVYPNRESCPWPAHPNTFSYVTAVFDFEIEPAS</sequence>
<dbReference type="OrthoDB" id="9151105at2"/>
<evidence type="ECO:0000313" key="1">
    <source>
        <dbReference type="EMBL" id="AXF86753.1"/>
    </source>
</evidence>
<dbReference type="EMBL" id="CP031124">
    <property type="protein sequence ID" value="AXF86753.1"/>
    <property type="molecule type" value="Genomic_DNA"/>
</dbReference>
<name>A0A345DEG5_9BURK</name>
<protein>
    <submittedName>
        <fullName evidence="1">Uncharacterized protein</fullName>
    </submittedName>
</protein>
<dbReference type="Proteomes" id="UP000252182">
    <property type="component" value="Chromosome"/>
</dbReference>
<accession>A0A345DEG5</accession>
<proteinExistence type="predicted"/>
<keyword evidence="2" id="KW-1185">Reference proteome</keyword>
<dbReference type="KEGG" id="hyf:DTO96_102509"/>
<dbReference type="AlphaFoldDB" id="A0A345DEG5"/>
<dbReference type="RefSeq" id="WP_114563797.1">
    <property type="nucleotide sequence ID" value="NZ_CP031124.1"/>
</dbReference>
<evidence type="ECO:0000313" key="2">
    <source>
        <dbReference type="Proteomes" id="UP000252182"/>
    </source>
</evidence>
<reference evidence="2" key="1">
    <citation type="submission" date="2018-07" db="EMBL/GenBank/DDBJ databases">
        <authorList>
            <person name="Kim H."/>
        </authorList>
    </citation>
    <scope>NUCLEOTIDE SEQUENCE [LARGE SCALE GENOMIC DNA]</scope>
    <source>
        <strain evidence="2">F02</strain>
    </source>
</reference>
<organism evidence="1 2">
    <name type="scientific">Ephemeroptericola cinctiostellae</name>
    <dbReference type="NCBI Taxonomy" id="2268024"/>
    <lineage>
        <taxon>Bacteria</taxon>
        <taxon>Pseudomonadati</taxon>
        <taxon>Pseudomonadota</taxon>
        <taxon>Betaproteobacteria</taxon>
        <taxon>Burkholderiales</taxon>
        <taxon>Burkholderiaceae</taxon>
        <taxon>Ephemeroptericola</taxon>
    </lineage>
</organism>
<gene>
    <name evidence="1" type="ORF">DTO96_102509</name>
</gene>